<dbReference type="GO" id="GO:0046872">
    <property type="term" value="F:metal ion binding"/>
    <property type="evidence" value="ECO:0007669"/>
    <property type="project" value="UniProtKB-KW"/>
</dbReference>
<accession>A0A8S5L3T2</accession>
<feature type="binding site" evidence="9">
    <location>
        <position position="380"/>
    </location>
    <ligand>
        <name>Mg(2+)</name>
        <dbReference type="ChEBI" id="CHEBI:18420"/>
        <label>2</label>
    </ligand>
</feature>
<keyword evidence="2 11" id="KW-0696">RNA-directed RNA polymerase</keyword>
<dbReference type="RefSeq" id="YP_010768873.1">
    <property type="nucleotide sequence ID" value="NC_073814.1"/>
</dbReference>
<evidence type="ECO:0000256" key="4">
    <source>
        <dbReference type="ARBA" id="ARBA00022695"/>
    </source>
</evidence>
<keyword evidence="4" id="KW-0548">Nucleotidyltransferase</keyword>
<proteinExistence type="predicted"/>
<gene>
    <name evidence="11" type="primary">SRR6960803_1_3</name>
</gene>
<dbReference type="SUPFAM" id="SSF56672">
    <property type="entry name" value="DNA/RNA polymerases"/>
    <property type="match status" value="1"/>
</dbReference>
<comment type="catalytic activity">
    <reaction evidence="8">
        <text>RNA(n) + a ribonucleoside 5'-triphosphate = RNA(n+1) + diphosphate</text>
        <dbReference type="Rhea" id="RHEA:21248"/>
        <dbReference type="Rhea" id="RHEA-COMP:14527"/>
        <dbReference type="Rhea" id="RHEA-COMP:17342"/>
        <dbReference type="ChEBI" id="CHEBI:33019"/>
        <dbReference type="ChEBI" id="CHEBI:61557"/>
        <dbReference type="ChEBI" id="CHEBI:140395"/>
        <dbReference type="EC" id="2.7.7.48"/>
    </reaction>
</comment>
<feature type="binding site" evidence="9">
    <location>
        <position position="275"/>
    </location>
    <ligand>
        <name>Mg(2+)</name>
        <dbReference type="ChEBI" id="CHEBI:18420"/>
        <label>2</label>
    </ligand>
</feature>
<evidence type="ECO:0000313" key="11">
    <source>
        <dbReference type="EMBL" id="DAD52329.1"/>
    </source>
</evidence>
<dbReference type="EMBL" id="BK014072">
    <property type="protein sequence ID" value="DAD52329.1"/>
    <property type="molecule type" value="Genomic_RNA"/>
</dbReference>
<dbReference type="GO" id="GO:0003968">
    <property type="term" value="F:RNA-directed RNA polymerase activity"/>
    <property type="evidence" value="ECO:0007669"/>
    <property type="project" value="UniProtKB-KW"/>
</dbReference>
<dbReference type="InterPro" id="IPR005093">
    <property type="entry name" value="RNArep_beta"/>
</dbReference>
<dbReference type="Pfam" id="PF03431">
    <property type="entry name" value="RNA_replicase_B"/>
    <property type="match status" value="2"/>
</dbReference>
<evidence type="ECO:0000259" key="10">
    <source>
        <dbReference type="PROSITE" id="PS50522"/>
    </source>
</evidence>
<keyword evidence="12" id="KW-1185">Reference proteome</keyword>
<keyword evidence="9" id="KW-0479">Metal-binding</keyword>
<dbReference type="EC" id="2.7.7.48" evidence="1"/>
<evidence type="ECO:0000256" key="7">
    <source>
        <dbReference type="ARBA" id="ARBA00030248"/>
    </source>
</evidence>
<dbReference type="GO" id="GO:0039694">
    <property type="term" value="P:viral RNA genome replication"/>
    <property type="evidence" value="ECO:0007669"/>
    <property type="project" value="InterPro"/>
</dbReference>
<dbReference type="GO" id="GO:0000166">
    <property type="term" value="F:nucleotide binding"/>
    <property type="evidence" value="ECO:0007669"/>
    <property type="project" value="UniProtKB-KW"/>
</dbReference>
<dbReference type="Proteomes" id="UP000682544">
    <property type="component" value="Segment"/>
</dbReference>
<comment type="cofactor">
    <cofactor evidence="9">
        <name>Mg(2+)</name>
        <dbReference type="ChEBI" id="CHEBI:18420"/>
    </cofactor>
    <text evidence="9">Binds 2 Mg(2+) per subunit.</text>
</comment>
<dbReference type="InterPro" id="IPR043502">
    <property type="entry name" value="DNA/RNA_pol_sf"/>
</dbReference>
<dbReference type="KEGG" id="vg:80397087"/>
<evidence type="ECO:0000256" key="6">
    <source>
        <dbReference type="ARBA" id="ARBA00022953"/>
    </source>
</evidence>
<keyword evidence="6" id="KW-0693">Viral RNA replication</keyword>
<name>A0A8S5L3T2_9VIRU</name>
<protein>
    <recommendedName>
        <fullName evidence="1">RNA-directed RNA polymerase</fullName>
        <ecNumber evidence="1">2.7.7.48</ecNumber>
    </recommendedName>
    <alternativeName>
        <fullName evidence="7">RNA replicase beta chain</fullName>
    </alternativeName>
</protein>
<dbReference type="PROSITE" id="PS50522">
    <property type="entry name" value="RDRP_PHAGE"/>
    <property type="match status" value="1"/>
</dbReference>
<evidence type="ECO:0000256" key="5">
    <source>
        <dbReference type="ARBA" id="ARBA00022741"/>
    </source>
</evidence>
<dbReference type="GeneID" id="80397087"/>
<sequence>MVVNRFALSASLLNDLREYLSPYQVEYLETGNVWSDLPPAPGCSELSFGAESLVRSVWKKFQDEIDQEAADAEAYRLFVEANSFCSRNDLEVVDYNQLGPADSEILGQLKQELWMFFNPEGFPLFAQLTNEETPNLYAEVDFGPGNAPGASRTSFLHKLGSSQLTASSSFIIEDYYRWCEKASVRTSNEFCRSMTTGRAEVESEPSKLVAVPKTTKVSRLVKTEPLLNMFFQKGVQSVLEHRLRTYWDIDLASQPDLNSELARIGSIDGSFATIDLTQCSDYISCRLVATLIDRVSFFVLDRYRSPYATVEGHVVRLGMMATMGNAYCFPLQTVILAALVRAVYKCMGIPLVPRRNAYSLSSGKLYRSNLSKNWGVFGDDIVVTRDAYPTVIRILKALRLVPNESKSFWTGDFRESCGSDWKNGVNVRGIYIKTLKTPQNLAIAFNSLTEWSVRSKVKLTETLALLYRARSDWPLVPLWENPDAGLRLPLSLVKEATALKSVDGLWGSLLYRKWVGKPISYDRSRGYHNPFALLMSASLGKLRRGLEIVRPKLLRYGTVYGVAPSWDVVPGDSLQQRETRMSILSAATGL</sequence>
<evidence type="ECO:0000256" key="3">
    <source>
        <dbReference type="ARBA" id="ARBA00022679"/>
    </source>
</evidence>
<dbReference type="InterPro" id="IPR007096">
    <property type="entry name" value="RNA-dir_Rpol_cat_phage"/>
</dbReference>
<keyword evidence="5" id="KW-0547">Nucleotide-binding</keyword>
<feature type="binding site" evidence="9">
    <location>
        <position position="379"/>
    </location>
    <ligand>
        <name>Mg(2+)</name>
        <dbReference type="ChEBI" id="CHEBI:18420"/>
        <label>2</label>
    </ligand>
</feature>
<keyword evidence="9" id="KW-0460">Magnesium</keyword>
<keyword evidence="3" id="KW-0808">Transferase</keyword>
<evidence type="ECO:0000256" key="1">
    <source>
        <dbReference type="ARBA" id="ARBA00012494"/>
    </source>
</evidence>
<feature type="domain" description="RdRp catalytic" evidence="10">
    <location>
        <begin position="260"/>
        <end position="411"/>
    </location>
</feature>
<evidence type="ECO:0000256" key="8">
    <source>
        <dbReference type="ARBA" id="ARBA00048744"/>
    </source>
</evidence>
<evidence type="ECO:0000256" key="9">
    <source>
        <dbReference type="PIRSR" id="PIRSR605093-1"/>
    </source>
</evidence>
<organism evidence="11 12">
    <name type="scientific">ssRNA phage SRR6960803_1</name>
    <dbReference type="NCBI Taxonomy" id="2786612"/>
    <lineage>
        <taxon>Viruses</taxon>
        <taxon>Riboviria</taxon>
        <taxon>Orthornavirae</taxon>
        <taxon>Lenarviricota</taxon>
        <taxon>Leviviricetes</taxon>
        <taxon>Norzivirales</taxon>
        <taxon>Atkinsviridae</taxon>
        <taxon>Monekavirus</taxon>
        <taxon>Monekavirus asiovivens</taxon>
    </lineage>
</organism>
<reference evidence="11" key="1">
    <citation type="submission" date="2020-09" db="EMBL/GenBank/DDBJ databases">
        <title>Leviviricetes taxonomy.</title>
        <authorList>
            <person name="Stockdale S.R."/>
            <person name="Callanan J."/>
            <person name="Adriaenssens E.M."/>
            <person name="Kuhn J.H."/>
            <person name="Rumnieks J."/>
            <person name="Shkoporov A."/>
            <person name="Draper L.A."/>
            <person name="Ross P."/>
            <person name="Hill C."/>
        </authorList>
    </citation>
    <scope>NUCLEOTIDE SEQUENCE</scope>
</reference>
<evidence type="ECO:0000313" key="12">
    <source>
        <dbReference type="Proteomes" id="UP000682544"/>
    </source>
</evidence>
<evidence type="ECO:0000256" key="2">
    <source>
        <dbReference type="ARBA" id="ARBA00022484"/>
    </source>
</evidence>